<dbReference type="Pfam" id="PF00126">
    <property type="entry name" value="HTH_1"/>
    <property type="match status" value="1"/>
</dbReference>
<dbReference type="SUPFAM" id="SSF53850">
    <property type="entry name" value="Periplasmic binding protein-like II"/>
    <property type="match status" value="1"/>
</dbReference>
<accession>A0A1J5R5U3</accession>
<evidence type="ECO:0000256" key="4">
    <source>
        <dbReference type="ARBA" id="ARBA00023163"/>
    </source>
</evidence>
<evidence type="ECO:0000256" key="3">
    <source>
        <dbReference type="ARBA" id="ARBA00023125"/>
    </source>
</evidence>
<feature type="domain" description="HTH lysR-type" evidence="5">
    <location>
        <begin position="6"/>
        <end position="63"/>
    </location>
</feature>
<dbReference type="Pfam" id="PF03466">
    <property type="entry name" value="LysR_substrate"/>
    <property type="match status" value="1"/>
</dbReference>
<keyword evidence="4" id="KW-0804">Transcription</keyword>
<organism evidence="6">
    <name type="scientific">mine drainage metagenome</name>
    <dbReference type="NCBI Taxonomy" id="410659"/>
    <lineage>
        <taxon>unclassified sequences</taxon>
        <taxon>metagenomes</taxon>
        <taxon>ecological metagenomes</taxon>
    </lineage>
</organism>
<dbReference type="PRINTS" id="PR00039">
    <property type="entry name" value="HTHLYSR"/>
</dbReference>
<dbReference type="AlphaFoldDB" id="A0A1J5R5U3"/>
<dbReference type="InterPro" id="IPR037402">
    <property type="entry name" value="YidZ_PBP2"/>
</dbReference>
<keyword evidence="2" id="KW-0805">Transcription regulation</keyword>
<comment type="caution">
    <text evidence="6">The sequence shown here is derived from an EMBL/GenBank/DDBJ whole genome shotgun (WGS) entry which is preliminary data.</text>
</comment>
<dbReference type="PROSITE" id="PS50931">
    <property type="entry name" value="HTH_LYSR"/>
    <property type="match status" value="1"/>
</dbReference>
<dbReference type="EMBL" id="MLJW01000694">
    <property type="protein sequence ID" value="OIQ83533.1"/>
    <property type="molecule type" value="Genomic_DNA"/>
</dbReference>
<dbReference type="Gene3D" id="1.10.10.10">
    <property type="entry name" value="Winged helix-like DNA-binding domain superfamily/Winged helix DNA-binding domain"/>
    <property type="match status" value="1"/>
</dbReference>
<reference evidence="6" key="1">
    <citation type="submission" date="2016-10" db="EMBL/GenBank/DDBJ databases">
        <title>Sequence of Gallionella enrichment culture.</title>
        <authorList>
            <person name="Poehlein A."/>
            <person name="Muehling M."/>
            <person name="Daniel R."/>
        </authorList>
    </citation>
    <scope>NUCLEOTIDE SEQUENCE</scope>
</reference>
<comment type="similarity">
    <text evidence="1">Belongs to the LysR transcriptional regulatory family.</text>
</comment>
<dbReference type="InterPro" id="IPR005119">
    <property type="entry name" value="LysR_subst-bd"/>
</dbReference>
<proteinExistence type="inferred from homology"/>
<sequence length="302" mass="33171">MHLSRVDLNLFVVFDAIDRERSVTRAAHALNLTQPALSHALRRLRALFDDALFTRQGHAMVPTPLARSLIDPVRDALRTLDSSVRNAQTFDPRRSERTFTIALRDVLEAAVLPSLVGRLRELAPAVSLATVRIDRAELASELAAGTVDLALDVALQLPPSVHRARLLRDAQVVVVRERHPAVGATLDLDTYLALDHVLVSARRRGPGLPDVALAQADLSRRIALRCQHYDAACRVVAATDLLLTMPGLYARMANQGLANRVLPLPLELAPLDVYLYWHDNAALDAANRWLRGQLQHSVAAAA</sequence>
<dbReference type="SUPFAM" id="SSF46785">
    <property type="entry name" value="Winged helix' DNA-binding domain"/>
    <property type="match status" value="1"/>
</dbReference>
<dbReference type="InterPro" id="IPR036388">
    <property type="entry name" value="WH-like_DNA-bd_sf"/>
</dbReference>
<dbReference type="InterPro" id="IPR036390">
    <property type="entry name" value="WH_DNA-bd_sf"/>
</dbReference>
<evidence type="ECO:0000256" key="1">
    <source>
        <dbReference type="ARBA" id="ARBA00009437"/>
    </source>
</evidence>
<dbReference type="GO" id="GO:0003700">
    <property type="term" value="F:DNA-binding transcription factor activity"/>
    <property type="evidence" value="ECO:0007669"/>
    <property type="project" value="InterPro"/>
</dbReference>
<dbReference type="GO" id="GO:0003677">
    <property type="term" value="F:DNA binding"/>
    <property type="evidence" value="ECO:0007669"/>
    <property type="project" value="UniProtKB-KW"/>
</dbReference>
<dbReference type="CDD" id="cd08417">
    <property type="entry name" value="PBP2_Nitroaromatics_like"/>
    <property type="match status" value="1"/>
</dbReference>
<gene>
    <name evidence="6" type="primary">leuO_4</name>
    <name evidence="6" type="ORF">GALL_346580</name>
</gene>
<dbReference type="PANTHER" id="PTHR30118">
    <property type="entry name" value="HTH-TYPE TRANSCRIPTIONAL REGULATOR LEUO-RELATED"/>
    <property type="match status" value="1"/>
</dbReference>
<evidence type="ECO:0000259" key="5">
    <source>
        <dbReference type="PROSITE" id="PS50931"/>
    </source>
</evidence>
<protein>
    <submittedName>
        <fullName evidence="6">HTH-type transcriptional regulator LeuO</fullName>
    </submittedName>
</protein>
<evidence type="ECO:0000313" key="6">
    <source>
        <dbReference type="EMBL" id="OIQ83533.1"/>
    </source>
</evidence>
<dbReference type="InterPro" id="IPR050389">
    <property type="entry name" value="LysR-type_TF"/>
</dbReference>
<dbReference type="Gene3D" id="3.40.190.10">
    <property type="entry name" value="Periplasmic binding protein-like II"/>
    <property type="match status" value="2"/>
</dbReference>
<dbReference type="PANTHER" id="PTHR30118:SF15">
    <property type="entry name" value="TRANSCRIPTIONAL REGULATORY PROTEIN"/>
    <property type="match status" value="1"/>
</dbReference>
<dbReference type="InterPro" id="IPR000847">
    <property type="entry name" value="LysR_HTH_N"/>
</dbReference>
<name>A0A1J5R5U3_9ZZZZ</name>
<keyword evidence="3" id="KW-0238">DNA-binding</keyword>
<evidence type="ECO:0000256" key="2">
    <source>
        <dbReference type="ARBA" id="ARBA00023015"/>
    </source>
</evidence>